<protein>
    <submittedName>
        <fullName evidence="6">LysR family transcriptional regulator</fullName>
    </submittedName>
</protein>
<dbReference type="PANTHER" id="PTHR30419">
    <property type="entry name" value="HTH-TYPE TRANSCRIPTIONAL REGULATOR YBHD"/>
    <property type="match status" value="1"/>
</dbReference>
<keyword evidence="3" id="KW-0238">DNA-binding</keyword>
<dbReference type="InterPro" id="IPR037405">
    <property type="entry name" value="GbpR_PBP2"/>
</dbReference>
<dbReference type="PANTHER" id="PTHR30419:SF8">
    <property type="entry name" value="NITROGEN ASSIMILATION TRANSCRIPTIONAL ACTIVATOR-RELATED"/>
    <property type="match status" value="1"/>
</dbReference>
<feature type="domain" description="HTH lysR-type" evidence="5">
    <location>
        <begin position="14"/>
        <end position="71"/>
    </location>
</feature>
<comment type="caution">
    <text evidence="6">The sequence shown here is derived from an EMBL/GenBank/DDBJ whole genome shotgun (WGS) entry which is preliminary data.</text>
</comment>
<dbReference type="PROSITE" id="PS50931">
    <property type="entry name" value="HTH_LYSR"/>
    <property type="match status" value="1"/>
</dbReference>
<evidence type="ECO:0000256" key="1">
    <source>
        <dbReference type="ARBA" id="ARBA00009437"/>
    </source>
</evidence>
<keyword evidence="2" id="KW-0805">Transcription regulation</keyword>
<evidence type="ECO:0000313" key="6">
    <source>
        <dbReference type="EMBL" id="MEQ5843345.1"/>
    </source>
</evidence>
<dbReference type="InterPro" id="IPR036390">
    <property type="entry name" value="WH_DNA-bd_sf"/>
</dbReference>
<dbReference type="Gene3D" id="3.40.190.290">
    <property type="match status" value="1"/>
</dbReference>
<dbReference type="SUPFAM" id="SSF53850">
    <property type="entry name" value="Periplasmic binding protein-like II"/>
    <property type="match status" value="1"/>
</dbReference>
<dbReference type="EMBL" id="JAOALG010000002">
    <property type="protein sequence ID" value="MEQ5843345.1"/>
    <property type="molecule type" value="Genomic_DNA"/>
</dbReference>
<dbReference type="Pfam" id="PF03466">
    <property type="entry name" value="LysR_substrate"/>
    <property type="match status" value="1"/>
</dbReference>
<name>A0ABV1LXK4_9BURK</name>
<dbReference type="InterPro" id="IPR050950">
    <property type="entry name" value="HTH-type_LysR_regulators"/>
</dbReference>
<gene>
    <name evidence="6" type="ORF">N0A02_28195</name>
</gene>
<reference evidence="6 7" key="1">
    <citation type="journal article" date="2024" name="Chem. Sci.">
        <title>Discovery of a lagriamide polyketide by integrated genome mining, isotopic labeling, and untargeted metabolomics.</title>
        <authorList>
            <person name="Fergusson C.H."/>
            <person name="Saulog J."/>
            <person name="Paulo B.S."/>
            <person name="Wilson D.M."/>
            <person name="Liu D.Y."/>
            <person name="Morehouse N.J."/>
            <person name="Waterworth S."/>
            <person name="Barkei J."/>
            <person name="Gray C.A."/>
            <person name="Kwan J.C."/>
            <person name="Eustaquio A.S."/>
            <person name="Linington R.G."/>
        </authorList>
    </citation>
    <scope>NUCLEOTIDE SEQUENCE [LARGE SCALE GENOMIC DNA]</scope>
    <source>
        <strain evidence="6 7">RL17-338-BIF-B</strain>
    </source>
</reference>
<dbReference type="Pfam" id="PF00126">
    <property type="entry name" value="HTH_1"/>
    <property type="match status" value="1"/>
</dbReference>
<comment type="similarity">
    <text evidence="1">Belongs to the LysR transcriptional regulatory family.</text>
</comment>
<dbReference type="InterPro" id="IPR000847">
    <property type="entry name" value="LysR_HTH_N"/>
</dbReference>
<keyword evidence="4" id="KW-0804">Transcription</keyword>
<dbReference type="RefSeq" id="WP_349545019.1">
    <property type="nucleotide sequence ID" value="NZ_JAOALG010000002.1"/>
</dbReference>
<evidence type="ECO:0000259" key="5">
    <source>
        <dbReference type="PROSITE" id="PS50931"/>
    </source>
</evidence>
<dbReference type="Proteomes" id="UP001469089">
    <property type="component" value="Unassembled WGS sequence"/>
</dbReference>
<organism evidence="6 7">
    <name type="scientific">Paraburkholderia acidicola</name>
    <dbReference type="NCBI Taxonomy" id="1912599"/>
    <lineage>
        <taxon>Bacteria</taxon>
        <taxon>Pseudomonadati</taxon>
        <taxon>Pseudomonadota</taxon>
        <taxon>Betaproteobacteria</taxon>
        <taxon>Burkholderiales</taxon>
        <taxon>Burkholderiaceae</taxon>
        <taxon>Paraburkholderia</taxon>
    </lineage>
</organism>
<dbReference type="CDD" id="cd08435">
    <property type="entry name" value="PBP2_GbpR"/>
    <property type="match status" value="1"/>
</dbReference>
<proteinExistence type="inferred from homology"/>
<sequence length="326" mass="35814">MNRQAATVALVNRLKFKHLALLVALDDTRNVHQAADTINVAQPSASRMLGDIEEAFGFLLFERNARGMQPTPLGVVTLAYARRALAELTRFAEDLDVKRRGGHGQLTVGAIMGAAPDLLAMAVASLKTERPLLNVRILGETSDQVVQLLHRREVDLALGRLTSPLQHNDFSFEPLARETLVLVVRVRHPLIARSSVALHELMDWPWVAQPITSPARVLFEEELARAGLATPVNLTECASIFATLQLLENFDAIAMLPESVVRDHVRGKLLVALPIEIGKSLPGFGILTRKGEPLAEPAEHFVGLLRRFSQPFDTEHGTPLVHTPAH</sequence>
<evidence type="ECO:0000256" key="4">
    <source>
        <dbReference type="ARBA" id="ARBA00023163"/>
    </source>
</evidence>
<evidence type="ECO:0000313" key="7">
    <source>
        <dbReference type="Proteomes" id="UP001469089"/>
    </source>
</evidence>
<keyword evidence="7" id="KW-1185">Reference proteome</keyword>
<evidence type="ECO:0000256" key="3">
    <source>
        <dbReference type="ARBA" id="ARBA00023125"/>
    </source>
</evidence>
<dbReference type="Gene3D" id="1.10.10.10">
    <property type="entry name" value="Winged helix-like DNA-binding domain superfamily/Winged helix DNA-binding domain"/>
    <property type="match status" value="1"/>
</dbReference>
<dbReference type="InterPro" id="IPR005119">
    <property type="entry name" value="LysR_subst-bd"/>
</dbReference>
<dbReference type="InterPro" id="IPR036388">
    <property type="entry name" value="WH-like_DNA-bd_sf"/>
</dbReference>
<dbReference type="SUPFAM" id="SSF46785">
    <property type="entry name" value="Winged helix' DNA-binding domain"/>
    <property type="match status" value="1"/>
</dbReference>
<accession>A0ABV1LXK4</accession>
<evidence type="ECO:0000256" key="2">
    <source>
        <dbReference type="ARBA" id="ARBA00023015"/>
    </source>
</evidence>